<dbReference type="Gene3D" id="3.40.630.30">
    <property type="match status" value="1"/>
</dbReference>
<accession>A0A8J1UN27</accession>
<dbReference type="InterPro" id="IPR000182">
    <property type="entry name" value="GNAT_dom"/>
</dbReference>
<protein>
    <submittedName>
        <fullName evidence="3">Uncharacterized protein</fullName>
    </submittedName>
</protein>
<sequence length="238" mass="26605">MANSDTSNAIVDQPLGHYNKVGSISNTPDETVRTSVSDVVVRLMEEHDAEFVGRMEVQSFSSKYEHAVGKSRIDKVTIIRQDYYRDIDDKTNCRVLVAEYKNKRAGMLYSRFHGYRAPRGLSCCDLCGRLGCRGANGMLWLNCLECFGGVAQGECYVDAICVDEEFRGQGIGKILMERAEQEAKGIGCSKMTLHVAQSNRAISLYQREGYDISESVDGCCCLWCALGIRKLYMMTKVI</sequence>
<dbReference type="PROSITE" id="PS51186">
    <property type="entry name" value="GNAT"/>
    <property type="match status" value="1"/>
</dbReference>
<dbReference type="Proteomes" id="UP000749559">
    <property type="component" value="Unassembled WGS sequence"/>
</dbReference>
<dbReference type="Pfam" id="PF00583">
    <property type="entry name" value="Acetyltransf_1"/>
    <property type="match status" value="1"/>
</dbReference>
<dbReference type="GO" id="GO:0016747">
    <property type="term" value="F:acyltransferase activity, transferring groups other than amino-acyl groups"/>
    <property type="evidence" value="ECO:0007669"/>
    <property type="project" value="InterPro"/>
</dbReference>
<reference evidence="3" key="1">
    <citation type="submission" date="2022-03" db="EMBL/GenBank/DDBJ databases">
        <authorList>
            <person name="Martin C."/>
        </authorList>
    </citation>
    <scope>NUCLEOTIDE SEQUENCE</scope>
</reference>
<dbReference type="InterPro" id="IPR050680">
    <property type="entry name" value="YpeA/RimI_acetyltransf"/>
</dbReference>
<comment type="caution">
    <text evidence="3">The sequence shown here is derived from an EMBL/GenBank/DDBJ whole genome shotgun (WGS) entry which is preliminary data.</text>
</comment>
<keyword evidence="2" id="KW-0012">Acyltransferase</keyword>
<evidence type="ECO:0000313" key="3">
    <source>
        <dbReference type="EMBL" id="CAH1793080.1"/>
    </source>
</evidence>
<keyword evidence="4" id="KW-1185">Reference proteome</keyword>
<keyword evidence="1" id="KW-0808">Transferase</keyword>
<evidence type="ECO:0000256" key="1">
    <source>
        <dbReference type="ARBA" id="ARBA00022679"/>
    </source>
</evidence>
<dbReference type="EMBL" id="CAIIXF020000008">
    <property type="protein sequence ID" value="CAH1793080.1"/>
    <property type="molecule type" value="Genomic_DNA"/>
</dbReference>
<dbReference type="PANTHER" id="PTHR43420">
    <property type="entry name" value="ACETYLTRANSFERASE"/>
    <property type="match status" value="1"/>
</dbReference>
<dbReference type="InterPro" id="IPR016181">
    <property type="entry name" value="Acyl_CoA_acyltransferase"/>
</dbReference>
<dbReference type="CDD" id="cd04301">
    <property type="entry name" value="NAT_SF"/>
    <property type="match status" value="1"/>
</dbReference>
<evidence type="ECO:0000256" key="2">
    <source>
        <dbReference type="ARBA" id="ARBA00023315"/>
    </source>
</evidence>
<dbReference type="PANTHER" id="PTHR43420:SF47">
    <property type="entry name" value="N-ACETYLTRANSFERASE DOMAIN-CONTAINING PROTEIN"/>
    <property type="match status" value="1"/>
</dbReference>
<dbReference type="AlphaFoldDB" id="A0A8J1UN27"/>
<organism evidence="3 4">
    <name type="scientific">Owenia fusiformis</name>
    <name type="common">Polychaete worm</name>
    <dbReference type="NCBI Taxonomy" id="6347"/>
    <lineage>
        <taxon>Eukaryota</taxon>
        <taxon>Metazoa</taxon>
        <taxon>Spiralia</taxon>
        <taxon>Lophotrochozoa</taxon>
        <taxon>Annelida</taxon>
        <taxon>Polychaeta</taxon>
        <taxon>Sedentaria</taxon>
        <taxon>Canalipalpata</taxon>
        <taxon>Sabellida</taxon>
        <taxon>Oweniida</taxon>
        <taxon>Oweniidae</taxon>
        <taxon>Owenia</taxon>
    </lineage>
</organism>
<dbReference type="SUPFAM" id="SSF55729">
    <property type="entry name" value="Acyl-CoA N-acyltransferases (Nat)"/>
    <property type="match status" value="1"/>
</dbReference>
<name>A0A8J1UN27_OWEFU</name>
<dbReference type="OrthoDB" id="6283299at2759"/>
<proteinExistence type="predicted"/>
<evidence type="ECO:0000313" key="4">
    <source>
        <dbReference type="Proteomes" id="UP000749559"/>
    </source>
</evidence>
<gene>
    <name evidence="3" type="ORF">OFUS_LOCUS17976</name>
</gene>